<evidence type="ECO:0000259" key="2">
    <source>
        <dbReference type="Pfam" id="PF01370"/>
    </source>
</evidence>
<gene>
    <name evidence="3" type="ORF">AB8S08_02525</name>
</gene>
<keyword evidence="1" id="KW-0520">NAD</keyword>
<dbReference type="InterPro" id="IPR036291">
    <property type="entry name" value="NAD(P)-bd_dom_sf"/>
</dbReference>
<dbReference type="PANTHER" id="PTHR43574">
    <property type="entry name" value="EPIMERASE-RELATED"/>
    <property type="match status" value="1"/>
</dbReference>
<dbReference type="CDD" id="cd05253">
    <property type="entry name" value="UDP_GE_SDE_e"/>
    <property type="match status" value="1"/>
</dbReference>
<sequence length="350" mass="39064">MKILITGTAGFIGFHLAQKLLARGDEVVGLDSINDYYDIRVKHGRLAETGINSDQVQYGQMVQSTKHENYRFVQLKLEDKAELDALFEREQFDAVCNLAAQAGVRYSLEHPQAYIDANIVGFLNILEACRHFGVKNLSYASSSSVYGLNETLPFSTSHNVDHPISLYAASKKSNELMAHTYSHLFGIHTTGLRFFTVYGPWGRPDMALFLFTKAALEGRTIDVFNNGNMLRDFTYVDDIVEGITRVIDNPAQPATDWIEKGADASRSSAPYKVYNIGNNNPVKLMDFITAIENAVGKEIPKNLMPLQAGDVPATFADVTDLVEDLGYKPSTSVQDGINKFVTWYRDFFKC</sequence>
<dbReference type="RefSeq" id="WP_369743395.1">
    <property type="nucleotide sequence ID" value="NZ_CP165718.1"/>
</dbReference>
<dbReference type="SUPFAM" id="SSF51735">
    <property type="entry name" value="NAD(P)-binding Rossmann-fold domains"/>
    <property type="match status" value="1"/>
</dbReference>
<evidence type="ECO:0000256" key="1">
    <source>
        <dbReference type="ARBA" id="ARBA00023027"/>
    </source>
</evidence>
<dbReference type="PRINTS" id="PR01713">
    <property type="entry name" value="NUCEPIMERASE"/>
</dbReference>
<proteinExistence type="predicted"/>
<dbReference type="Gene3D" id="3.40.50.720">
    <property type="entry name" value="NAD(P)-binding Rossmann-like Domain"/>
    <property type="match status" value="1"/>
</dbReference>
<dbReference type="InterPro" id="IPR001509">
    <property type="entry name" value="Epimerase_deHydtase"/>
</dbReference>
<evidence type="ECO:0000313" key="3">
    <source>
        <dbReference type="EMBL" id="XDV10099.1"/>
    </source>
</evidence>
<dbReference type="AlphaFoldDB" id="A0AB39XB69"/>
<reference evidence="3" key="1">
    <citation type="submission" date="2024-07" db="EMBL/GenBank/DDBJ databases">
        <title>Whole genome sequence of bacterial strains from algal surface.</title>
        <authorList>
            <person name="Kumar P."/>
        </authorList>
    </citation>
    <scope>NUCLEOTIDE SEQUENCE</scope>
    <source>
        <strain evidence="3">PP-1MA</strain>
    </source>
</reference>
<name>A0AB39XB69_9GAMM</name>
<organism evidence="3">
    <name type="scientific">Pseudidiomarina sp. PP-1MA</name>
    <dbReference type="NCBI Taxonomy" id="3237706"/>
    <lineage>
        <taxon>Bacteria</taxon>
        <taxon>Pseudomonadati</taxon>
        <taxon>Pseudomonadota</taxon>
        <taxon>Gammaproteobacteria</taxon>
        <taxon>Alteromonadales</taxon>
        <taxon>Idiomarinaceae</taxon>
        <taxon>Pseudidiomarina</taxon>
    </lineage>
</organism>
<dbReference type="Pfam" id="PF01370">
    <property type="entry name" value="Epimerase"/>
    <property type="match status" value="1"/>
</dbReference>
<accession>A0AB39XB69</accession>
<protein>
    <submittedName>
        <fullName evidence="3">NAD-dependent epimerase</fullName>
    </submittedName>
</protein>
<feature type="domain" description="NAD-dependent epimerase/dehydratase" evidence="2">
    <location>
        <begin position="3"/>
        <end position="253"/>
    </location>
</feature>
<dbReference type="EMBL" id="CP165718">
    <property type="protein sequence ID" value="XDV10099.1"/>
    <property type="molecule type" value="Genomic_DNA"/>
</dbReference>